<dbReference type="PIRSF" id="PIRSF000530">
    <property type="entry name" value="Galactokinase"/>
    <property type="match status" value="1"/>
</dbReference>
<dbReference type="Pfam" id="PF10509">
    <property type="entry name" value="GalKase_gal_bdg"/>
    <property type="match status" value="1"/>
</dbReference>
<keyword evidence="5" id="KW-0547">Nucleotide-binding</keyword>
<dbReference type="InterPro" id="IPR036554">
    <property type="entry name" value="GHMP_kinase_C_sf"/>
</dbReference>
<evidence type="ECO:0000256" key="9">
    <source>
        <dbReference type="ARBA" id="ARBA00023144"/>
    </source>
</evidence>
<evidence type="ECO:0000256" key="10">
    <source>
        <dbReference type="ARBA" id="ARBA00023277"/>
    </source>
</evidence>
<keyword evidence="4" id="KW-0479">Metal-binding</keyword>
<keyword evidence="16" id="KW-1185">Reference proteome</keyword>
<dbReference type="InterPro" id="IPR013750">
    <property type="entry name" value="GHMP_kinase_C_dom"/>
</dbReference>
<feature type="domain" description="Galactokinase N-terminal" evidence="14">
    <location>
        <begin position="2"/>
        <end position="48"/>
    </location>
</feature>
<dbReference type="eggNOG" id="COG0153">
    <property type="taxonomic scope" value="Bacteria"/>
</dbReference>
<organism evidence="15 16">
    <name type="scientific">Allomeiothermus silvanus (strain ATCC 700542 / DSM 9946 / NBRC 106475 / NCIMB 13440 / VI-R2)</name>
    <name type="common">Thermus silvanus</name>
    <dbReference type="NCBI Taxonomy" id="526227"/>
    <lineage>
        <taxon>Bacteria</taxon>
        <taxon>Thermotogati</taxon>
        <taxon>Deinococcota</taxon>
        <taxon>Deinococci</taxon>
        <taxon>Thermales</taxon>
        <taxon>Thermaceae</taxon>
        <taxon>Allomeiothermus</taxon>
    </lineage>
</organism>
<evidence type="ECO:0000313" key="15">
    <source>
        <dbReference type="EMBL" id="ADH64253.1"/>
    </source>
</evidence>
<dbReference type="Proteomes" id="UP000001916">
    <property type="component" value="Chromosome"/>
</dbReference>
<dbReference type="PANTHER" id="PTHR10457">
    <property type="entry name" value="MEVALONATE KINASE/GALACTOKINASE"/>
    <property type="match status" value="1"/>
</dbReference>
<keyword evidence="9" id="KW-0299">Galactose metabolism</keyword>
<keyword evidence="6" id="KW-0418">Kinase</keyword>
<evidence type="ECO:0000259" key="14">
    <source>
        <dbReference type="Pfam" id="PF10509"/>
    </source>
</evidence>
<dbReference type="InterPro" id="IPR014721">
    <property type="entry name" value="Ribsml_uS5_D2-typ_fold_subgr"/>
</dbReference>
<evidence type="ECO:0000256" key="6">
    <source>
        <dbReference type="ARBA" id="ARBA00022777"/>
    </source>
</evidence>
<comment type="similarity">
    <text evidence="1">Belongs to the GHMP kinase family. GalK subfamily.</text>
</comment>
<keyword evidence="8" id="KW-0460">Magnesium</keyword>
<dbReference type="RefSeq" id="WP_013158796.1">
    <property type="nucleotide sequence ID" value="NC_014212.1"/>
</dbReference>
<evidence type="ECO:0000313" key="16">
    <source>
        <dbReference type="Proteomes" id="UP000001916"/>
    </source>
</evidence>
<feature type="domain" description="GHMP kinase N-terminal" evidence="12">
    <location>
        <begin position="81"/>
        <end position="167"/>
    </location>
</feature>
<evidence type="ECO:0000256" key="7">
    <source>
        <dbReference type="ARBA" id="ARBA00022840"/>
    </source>
</evidence>
<evidence type="ECO:0000256" key="11">
    <source>
        <dbReference type="NCBIfam" id="TIGR00131"/>
    </source>
</evidence>
<dbReference type="EC" id="2.7.1.6" evidence="11"/>
<dbReference type="SUPFAM" id="SSF54211">
    <property type="entry name" value="Ribosomal protein S5 domain 2-like"/>
    <property type="match status" value="1"/>
</dbReference>
<dbReference type="InterPro" id="IPR006204">
    <property type="entry name" value="GHMP_kinase_N_dom"/>
</dbReference>
<keyword evidence="3" id="KW-0808">Transferase</keyword>
<dbReference type="KEGG" id="msv:Mesil_2397"/>
<proteinExistence type="inferred from homology"/>
<dbReference type="Pfam" id="PF08544">
    <property type="entry name" value="GHMP_kinases_C"/>
    <property type="match status" value="1"/>
</dbReference>
<evidence type="ECO:0000256" key="5">
    <source>
        <dbReference type="ARBA" id="ARBA00022741"/>
    </source>
</evidence>
<evidence type="ECO:0000256" key="1">
    <source>
        <dbReference type="ARBA" id="ARBA00006566"/>
    </source>
</evidence>
<evidence type="ECO:0000256" key="4">
    <source>
        <dbReference type="ARBA" id="ARBA00022723"/>
    </source>
</evidence>
<dbReference type="NCBIfam" id="TIGR00131">
    <property type="entry name" value="gal_kin"/>
    <property type="match status" value="1"/>
</dbReference>
<dbReference type="PANTHER" id="PTHR10457:SF7">
    <property type="entry name" value="GALACTOKINASE-RELATED"/>
    <property type="match status" value="1"/>
</dbReference>
<dbReference type="InterPro" id="IPR020568">
    <property type="entry name" value="Ribosomal_Su5_D2-typ_SF"/>
</dbReference>
<gene>
    <name evidence="15" type="ordered locus">Mesil_2397</name>
</gene>
<protein>
    <recommendedName>
        <fullName evidence="11">Galactokinase</fullName>
        <ecNumber evidence="11">2.7.1.6</ecNumber>
    </recommendedName>
</protein>
<dbReference type="InterPro" id="IPR006206">
    <property type="entry name" value="Mevalonate/galactokinase"/>
</dbReference>
<keyword evidence="7" id="KW-0067">ATP-binding</keyword>
<dbReference type="FunFam" id="3.30.70.890:FF:000001">
    <property type="entry name" value="Galactokinase"/>
    <property type="match status" value="1"/>
</dbReference>
<dbReference type="STRING" id="526227.Mesil_2397"/>
<dbReference type="OrthoDB" id="250531at2"/>
<dbReference type="GO" id="GO:0006012">
    <property type="term" value="P:galactose metabolic process"/>
    <property type="evidence" value="ECO:0007669"/>
    <property type="project" value="UniProtKB-UniRule"/>
</dbReference>
<evidence type="ECO:0000259" key="13">
    <source>
        <dbReference type="Pfam" id="PF08544"/>
    </source>
</evidence>
<evidence type="ECO:0000256" key="8">
    <source>
        <dbReference type="ARBA" id="ARBA00022842"/>
    </source>
</evidence>
<dbReference type="GO" id="GO:0005829">
    <property type="term" value="C:cytosol"/>
    <property type="evidence" value="ECO:0007669"/>
    <property type="project" value="TreeGrafter"/>
</dbReference>
<dbReference type="InterPro" id="IPR019539">
    <property type="entry name" value="GalKase_N"/>
</dbReference>
<dbReference type="EMBL" id="CP002042">
    <property type="protein sequence ID" value="ADH64253.1"/>
    <property type="molecule type" value="Genomic_DNA"/>
</dbReference>
<keyword evidence="2" id="KW-0963">Cytoplasm</keyword>
<name>D7BAB8_ALLS1</name>
<dbReference type="HOGENOM" id="CLU_017814_2_1_0"/>
<feature type="domain" description="GHMP kinase C-terminal" evidence="13">
    <location>
        <begin position="265"/>
        <end position="344"/>
    </location>
</feature>
<evidence type="ECO:0000256" key="2">
    <source>
        <dbReference type="ARBA" id="ARBA00022490"/>
    </source>
</evidence>
<dbReference type="GO" id="GO:0005524">
    <property type="term" value="F:ATP binding"/>
    <property type="evidence" value="ECO:0007669"/>
    <property type="project" value="UniProtKB-UniRule"/>
</dbReference>
<dbReference type="GO" id="GO:0046872">
    <property type="term" value="F:metal ion binding"/>
    <property type="evidence" value="ECO:0007669"/>
    <property type="project" value="UniProtKB-KW"/>
</dbReference>
<dbReference type="PROSITE" id="PS00627">
    <property type="entry name" value="GHMP_KINASES_ATP"/>
    <property type="match status" value="1"/>
</dbReference>
<reference evidence="15 16" key="1">
    <citation type="journal article" date="2010" name="Stand. Genomic Sci.">
        <title>Complete genome sequence of Meiothermus silvanus type strain (VI-R2).</title>
        <authorList>
            <person name="Sikorski J."/>
            <person name="Tindall B.J."/>
            <person name="Lowry S."/>
            <person name="Lucas S."/>
            <person name="Nolan M."/>
            <person name="Copeland A."/>
            <person name="Glavina Del Rio T."/>
            <person name="Tice H."/>
            <person name="Cheng J.F."/>
            <person name="Han C."/>
            <person name="Pitluck S."/>
            <person name="Liolios K."/>
            <person name="Ivanova N."/>
            <person name="Mavromatis K."/>
            <person name="Mikhailova N."/>
            <person name="Pati A."/>
            <person name="Goodwin L."/>
            <person name="Chen A."/>
            <person name="Palaniappan K."/>
            <person name="Land M."/>
            <person name="Hauser L."/>
            <person name="Chang Y.J."/>
            <person name="Jeffries C.D."/>
            <person name="Rohde M."/>
            <person name="Goker M."/>
            <person name="Woyke T."/>
            <person name="Bristow J."/>
            <person name="Eisen J.A."/>
            <person name="Markowitz V."/>
            <person name="Hugenholtz P."/>
            <person name="Kyrpides N.C."/>
            <person name="Klenk H.P."/>
            <person name="Lapidus A."/>
        </authorList>
    </citation>
    <scope>NUCLEOTIDE SEQUENCE [LARGE SCALE GENOMIC DNA]</scope>
    <source>
        <strain evidence="16">ATCC 700542 / DSM 9946 / VI-R2</strain>
    </source>
</reference>
<dbReference type="GO" id="GO:0004335">
    <property type="term" value="F:galactokinase activity"/>
    <property type="evidence" value="ECO:0007669"/>
    <property type="project" value="UniProtKB-UniRule"/>
</dbReference>
<dbReference type="FunFam" id="3.30.230.10:FF:000017">
    <property type="entry name" value="Galactokinase"/>
    <property type="match status" value="1"/>
</dbReference>
<dbReference type="Pfam" id="PF00288">
    <property type="entry name" value="GHMP_kinases_N"/>
    <property type="match status" value="1"/>
</dbReference>
<dbReference type="InterPro" id="IPR006203">
    <property type="entry name" value="GHMP_knse_ATP-bd_CS"/>
</dbReference>
<dbReference type="PRINTS" id="PR00473">
    <property type="entry name" value="GALCTOKINASE"/>
</dbReference>
<dbReference type="Gene3D" id="3.30.70.890">
    <property type="entry name" value="GHMP kinase, C-terminal domain"/>
    <property type="match status" value="1"/>
</dbReference>
<dbReference type="AlphaFoldDB" id="D7BAB8"/>
<dbReference type="PRINTS" id="PR00959">
    <property type="entry name" value="MEVGALKINASE"/>
</dbReference>
<dbReference type="InterPro" id="IPR000705">
    <property type="entry name" value="Galactokinase"/>
</dbReference>
<sequence length="349" mass="38209">MSFKDRFGAFSETSAQAPGRVNLLGEHTDYNDGFVLPTPLPYFTYVEADRLEGRIEGYAENFGETRSRSLDQGKQGDWLDYLAGCVWVLRTAGYPVPGGRFYVRSEVPMGAGLSSSAALEVATLRALRALYRLPLDDKQIALLAQQAEAEYVGVRVGIMDQMASSLGQPGQALFLDTRTLDYQLVPLPAGYKVAVVDSAVPRRLAEAGYNERRSQCEEAARLLGVKALRDVGLERLNEVEALPEPLGRRARHVITENARVLEGVTALRSGDIRRFGELMLASHRSLRDDYEVSIPALDRLVDLAMQNGAAGARLTGAGFGGAIVALVPEQEYERFKAGLSRGYPQAHFV</sequence>
<evidence type="ECO:0000256" key="3">
    <source>
        <dbReference type="ARBA" id="ARBA00022679"/>
    </source>
</evidence>
<dbReference type="Gene3D" id="3.30.230.10">
    <property type="match status" value="1"/>
</dbReference>
<dbReference type="SUPFAM" id="SSF55060">
    <property type="entry name" value="GHMP Kinase, C-terminal domain"/>
    <property type="match status" value="1"/>
</dbReference>
<evidence type="ECO:0000259" key="12">
    <source>
        <dbReference type="Pfam" id="PF00288"/>
    </source>
</evidence>
<keyword evidence="10" id="KW-0119">Carbohydrate metabolism</keyword>
<accession>D7BAB8</accession>